<dbReference type="Pfam" id="PF00126">
    <property type="entry name" value="HTH_1"/>
    <property type="match status" value="1"/>
</dbReference>
<dbReference type="Pfam" id="PF03466">
    <property type="entry name" value="LysR_substrate"/>
    <property type="match status" value="1"/>
</dbReference>
<dbReference type="InterPro" id="IPR000847">
    <property type="entry name" value="LysR_HTH_N"/>
</dbReference>
<evidence type="ECO:0000256" key="2">
    <source>
        <dbReference type="ARBA" id="ARBA00023015"/>
    </source>
</evidence>
<gene>
    <name evidence="6" type="ORF">SAMN06295987_103338</name>
</gene>
<evidence type="ECO:0000256" key="1">
    <source>
        <dbReference type="ARBA" id="ARBA00009437"/>
    </source>
</evidence>
<dbReference type="InterPro" id="IPR005119">
    <property type="entry name" value="LysR_subst-bd"/>
</dbReference>
<keyword evidence="7" id="KW-1185">Reference proteome</keyword>
<dbReference type="RefSeq" id="WP_079730721.1">
    <property type="nucleotide sequence ID" value="NZ_FVZE01000003.1"/>
</dbReference>
<dbReference type="Gene3D" id="1.10.10.10">
    <property type="entry name" value="Winged helix-like DNA-binding domain superfamily/Winged helix DNA-binding domain"/>
    <property type="match status" value="1"/>
</dbReference>
<dbReference type="InterPro" id="IPR036388">
    <property type="entry name" value="WH-like_DNA-bd_sf"/>
</dbReference>
<dbReference type="Proteomes" id="UP000190989">
    <property type="component" value="Unassembled WGS sequence"/>
</dbReference>
<dbReference type="SUPFAM" id="SSF46785">
    <property type="entry name" value="Winged helix' DNA-binding domain"/>
    <property type="match status" value="1"/>
</dbReference>
<dbReference type="AlphaFoldDB" id="A0A1U6HY61"/>
<dbReference type="GO" id="GO:0003700">
    <property type="term" value="F:DNA-binding transcription factor activity"/>
    <property type="evidence" value="ECO:0007669"/>
    <property type="project" value="InterPro"/>
</dbReference>
<dbReference type="EMBL" id="FVZE01000003">
    <property type="protein sequence ID" value="SLK00709.1"/>
    <property type="molecule type" value="Genomic_DNA"/>
</dbReference>
<dbReference type="GO" id="GO:0043565">
    <property type="term" value="F:sequence-specific DNA binding"/>
    <property type="evidence" value="ECO:0007669"/>
    <property type="project" value="TreeGrafter"/>
</dbReference>
<protein>
    <submittedName>
        <fullName evidence="6">Transcriptional regulator, LysR family</fullName>
    </submittedName>
</protein>
<reference evidence="7" key="1">
    <citation type="submission" date="2017-02" db="EMBL/GenBank/DDBJ databases">
        <authorList>
            <person name="Varghese N."/>
            <person name="Submissions S."/>
        </authorList>
    </citation>
    <scope>NUCLEOTIDE SEQUENCE [LARGE SCALE GENOMIC DNA]</scope>
    <source>
        <strain evidence="7">SM117</strain>
    </source>
</reference>
<comment type="similarity">
    <text evidence="1">Belongs to the LysR transcriptional regulatory family.</text>
</comment>
<keyword evidence="3" id="KW-0238">DNA-binding</keyword>
<evidence type="ECO:0000259" key="5">
    <source>
        <dbReference type="PROSITE" id="PS50931"/>
    </source>
</evidence>
<evidence type="ECO:0000256" key="3">
    <source>
        <dbReference type="ARBA" id="ARBA00023125"/>
    </source>
</evidence>
<feature type="domain" description="HTH lysR-type" evidence="5">
    <location>
        <begin position="1"/>
        <end position="58"/>
    </location>
</feature>
<dbReference type="GO" id="GO:0006351">
    <property type="term" value="P:DNA-templated transcription"/>
    <property type="evidence" value="ECO:0007669"/>
    <property type="project" value="TreeGrafter"/>
</dbReference>
<dbReference type="SUPFAM" id="SSF53850">
    <property type="entry name" value="Periplasmic binding protein-like II"/>
    <property type="match status" value="1"/>
</dbReference>
<dbReference type="PANTHER" id="PTHR30537">
    <property type="entry name" value="HTH-TYPE TRANSCRIPTIONAL REGULATOR"/>
    <property type="match status" value="1"/>
</dbReference>
<proteinExistence type="inferred from homology"/>
<keyword evidence="4" id="KW-0804">Transcription</keyword>
<sequence length="291" mass="31619">MQWDDLRYYLAAVRAGSYTAAGRRLGVNRTTVGRRIEALEETLGVPLFRYTPTGPEPTPQGAYLLEAAGRIETEVDAMRERLCPEAQNGGLVRIAGSAGIVSEFVPDLLAFGEEMPGIAIEVLGELDPVDAVTHRRADLGLAILRKPPRRVAGVEIATLSQARYALRGGKRLQALGWGHEVDALLPGQWIAANPSGVEAEARGLMTFNSWPQMKQAVLSGFGSAKLWCFAADAETSLERLEEPDPKDDYPLWLVHRAKAPPSPALRGLIAFLQDRLGARLTAQSPQRESSS</sequence>
<dbReference type="PROSITE" id="PS50931">
    <property type="entry name" value="HTH_LYSR"/>
    <property type="match status" value="1"/>
</dbReference>
<dbReference type="InterPro" id="IPR058163">
    <property type="entry name" value="LysR-type_TF_proteobact-type"/>
</dbReference>
<evidence type="ECO:0000256" key="4">
    <source>
        <dbReference type="ARBA" id="ARBA00023163"/>
    </source>
</evidence>
<keyword evidence="2" id="KW-0805">Transcription regulation</keyword>
<name>A0A1U6HY61_9SPHN</name>
<evidence type="ECO:0000313" key="7">
    <source>
        <dbReference type="Proteomes" id="UP000190989"/>
    </source>
</evidence>
<evidence type="ECO:0000313" key="6">
    <source>
        <dbReference type="EMBL" id="SLK00709.1"/>
    </source>
</evidence>
<dbReference type="STRING" id="428990.SAMN06295987_103338"/>
<accession>A0A1U6HY61</accession>
<dbReference type="InterPro" id="IPR036390">
    <property type="entry name" value="WH_DNA-bd_sf"/>
</dbReference>
<dbReference type="PANTHER" id="PTHR30537:SF3">
    <property type="entry name" value="TRANSCRIPTIONAL REGULATORY PROTEIN"/>
    <property type="match status" value="1"/>
</dbReference>
<organism evidence="6 7">
    <name type="scientific">Novosphingobium mathurense</name>
    <dbReference type="NCBI Taxonomy" id="428990"/>
    <lineage>
        <taxon>Bacteria</taxon>
        <taxon>Pseudomonadati</taxon>
        <taxon>Pseudomonadota</taxon>
        <taxon>Alphaproteobacteria</taxon>
        <taxon>Sphingomonadales</taxon>
        <taxon>Sphingomonadaceae</taxon>
        <taxon>Novosphingobium</taxon>
    </lineage>
</organism>
<dbReference type="Gene3D" id="3.40.190.290">
    <property type="match status" value="1"/>
</dbReference>